<dbReference type="Gene3D" id="3.30.40.10">
    <property type="entry name" value="Zinc/RING finger domain, C3HC4 (zinc finger)"/>
    <property type="match status" value="1"/>
</dbReference>
<feature type="region of interest" description="Disordered" evidence="4">
    <location>
        <begin position="25"/>
        <end position="55"/>
    </location>
</feature>
<dbReference type="Proteomes" id="UP000326757">
    <property type="component" value="Unassembled WGS sequence"/>
</dbReference>
<evidence type="ECO:0000256" key="2">
    <source>
        <dbReference type="ARBA" id="ARBA00022771"/>
    </source>
</evidence>
<proteinExistence type="predicted"/>
<feature type="compositionally biased region" description="Basic and acidic residues" evidence="4">
    <location>
        <begin position="355"/>
        <end position="366"/>
    </location>
</feature>
<protein>
    <recommendedName>
        <fullName evidence="5">Zinc finger PHD-type domain-containing protein</fullName>
    </recommendedName>
</protein>
<feature type="compositionally biased region" description="Basic and acidic residues" evidence="4">
    <location>
        <begin position="195"/>
        <end position="215"/>
    </location>
</feature>
<gene>
    <name evidence="6" type="ORF">EYC80_002895</name>
</gene>
<sequence>MDPHHKLAASAIARPATNFEIDIRPQPLSNIRRNGSSQAQSEERFDESSSIGSLSTVGKSTKCLKCNIEARMSDPLCRPCSRCSARWHFGCHHPPITAEPKLDWHCARCIKKFGLLSKEPPLEVEPLGNFCEIPGCNKTIYSMLGTAKLDRILCKHHEMAEKSERSKLASKAHTSTLSRPYSKPFKKSKLYPVKYDEDMQEMKRKPGRKPGDVKRTQLPSAHSPVRPDFSNRPTAKPTGIKNLENVLAARGALHPRNDNAVHVPKSTSAMQQHHRIDSPSNTKDAWTLPKIQNRPMLSLSPEYELPSPTKIDSSSDYSPEYEPPSPGKVDKNASIWESDIEEDDSPGSQIKDKLRAMQESGKKDATEPTGVFARSSSSPPISPSYTKTTPVPKFPFVGNKRPAYKSPLIGPPKVVEALSSAAASSPSSIADVTSTMETLKLLAPMNFLGNTVNYCAHPPNSENNDRGASRSSTKRKASPQKGPEAEKDPSKEQSFSQSILQNFNNLMNEVSTSQPPERPREPGYTAPQLQQMEATPKEPQHNAPLYGDYKPHTIEYRRQLRAKTYDPTVLDHYLNLQIESQARAEVEREQNLMPQPYAAAKTQIWDNIDPRVVWPKEQPEGWYETKRKEIDARGGKKANFGILLTAQVRKERNDRGWHPNQNKDYVPKNERNGGSLFVGGEGKSRQVELAIRGNKLGVIVPVVDKDGRVKAEKKFLPGDG</sequence>
<dbReference type="InterPro" id="IPR011011">
    <property type="entry name" value="Znf_FYVE_PHD"/>
</dbReference>
<feature type="compositionally biased region" description="Polar residues" evidence="4">
    <location>
        <begin position="27"/>
        <end position="40"/>
    </location>
</feature>
<dbReference type="SUPFAM" id="SSF57903">
    <property type="entry name" value="FYVE/PHD zinc finger"/>
    <property type="match status" value="1"/>
</dbReference>
<evidence type="ECO:0000256" key="4">
    <source>
        <dbReference type="SAM" id="MobiDB-lite"/>
    </source>
</evidence>
<evidence type="ECO:0000256" key="1">
    <source>
        <dbReference type="ARBA" id="ARBA00022723"/>
    </source>
</evidence>
<dbReference type="InterPro" id="IPR013083">
    <property type="entry name" value="Znf_RING/FYVE/PHD"/>
</dbReference>
<keyword evidence="3" id="KW-0862">Zinc</keyword>
<name>A0A5N6KC41_MONLA</name>
<dbReference type="GO" id="GO:0008270">
    <property type="term" value="F:zinc ion binding"/>
    <property type="evidence" value="ECO:0007669"/>
    <property type="project" value="UniProtKB-KW"/>
</dbReference>
<dbReference type="OrthoDB" id="3550599at2759"/>
<evidence type="ECO:0000256" key="3">
    <source>
        <dbReference type="ARBA" id="ARBA00022833"/>
    </source>
</evidence>
<feature type="domain" description="Zinc finger PHD-type" evidence="5">
    <location>
        <begin position="62"/>
        <end position="110"/>
    </location>
</feature>
<dbReference type="SMART" id="SM00249">
    <property type="entry name" value="PHD"/>
    <property type="match status" value="1"/>
</dbReference>
<keyword evidence="7" id="KW-1185">Reference proteome</keyword>
<accession>A0A5N6KC41</accession>
<dbReference type="AlphaFoldDB" id="A0A5N6KC41"/>
<feature type="region of interest" description="Disordered" evidence="4">
    <location>
        <begin position="457"/>
        <end position="496"/>
    </location>
</feature>
<feature type="region of interest" description="Disordered" evidence="4">
    <location>
        <begin position="254"/>
        <end position="333"/>
    </location>
</feature>
<feature type="region of interest" description="Disordered" evidence="4">
    <location>
        <begin position="195"/>
        <end position="240"/>
    </location>
</feature>
<evidence type="ECO:0000313" key="7">
    <source>
        <dbReference type="Proteomes" id="UP000326757"/>
    </source>
</evidence>
<feature type="region of interest" description="Disordered" evidence="4">
    <location>
        <begin position="654"/>
        <end position="679"/>
    </location>
</feature>
<feature type="region of interest" description="Disordered" evidence="4">
    <location>
        <begin position="355"/>
        <end position="396"/>
    </location>
</feature>
<evidence type="ECO:0000259" key="5">
    <source>
        <dbReference type="SMART" id="SM00249"/>
    </source>
</evidence>
<organism evidence="6 7">
    <name type="scientific">Monilinia laxa</name>
    <name type="common">Brown rot fungus</name>
    <name type="synonym">Sclerotinia laxa</name>
    <dbReference type="NCBI Taxonomy" id="61186"/>
    <lineage>
        <taxon>Eukaryota</taxon>
        <taxon>Fungi</taxon>
        <taxon>Dikarya</taxon>
        <taxon>Ascomycota</taxon>
        <taxon>Pezizomycotina</taxon>
        <taxon>Leotiomycetes</taxon>
        <taxon>Helotiales</taxon>
        <taxon>Sclerotiniaceae</taxon>
        <taxon>Monilinia</taxon>
    </lineage>
</organism>
<keyword evidence="1" id="KW-0479">Metal-binding</keyword>
<reference evidence="6 7" key="1">
    <citation type="submission" date="2019-06" db="EMBL/GenBank/DDBJ databases">
        <title>Genome Sequence of the Brown Rot Fungal Pathogen Monilinia laxa.</title>
        <authorList>
            <person name="De Miccolis Angelini R.M."/>
            <person name="Landi L."/>
            <person name="Abate D."/>
            <person name="Pollastro S."/>
            <person name="Romanazzi G."/>
            <person name="Faretra F."/>
        </authorList>
    </citation>
    <scope>NUCLEOTIDE SEQUENCE [LARGE SCALE GENOMIC DNA]</scope>
    <source>
        <strain evidence="6 7">Mlax316</strain>
    </source>
</reference>
<keyword evidence="2" id="KW-0863">Zinc-finger</keyword>
<comment type="caution">
    <text evidence="6">The sequence shown here is derived from an EMBL/GenBank/DDBJ whole genome shotgun (WGS) entry which is preliminary data.</text>
</comment>
<dbReference type="InterPro" id="IPR001965">
    <property type="entry name" value="Znf_PHD"/>
</dbReference>
<evidence type="ECO:0000313" key="6">
    <source>
        <dbReference type="EMBL" id="KAB8300971.1"/>
    </source>
</evidence>
<dbReference type="EMBL" id="VIGI01000004">
    <property type="protein sequence ID" value="KAB8300971.1"/>
    <property type="molecule type" value="Genomic_DNA"/>
</dbReference>